<dbReference type="RefSeq" id="WP_149783448.1">
    <property type="nucleotide sequence ID" value="NZ_BAAADP010000001.1"/>
</dbReference>
<dbReference type="EMBL" id="FOPZ01000003">
    <property type="protein sequence ID" value="SFH39995.1"/>
    <property type="molecule type" value="Genomic_DNA"/>
</dbReference>
<organism evidence="1 2">
    <name type="scientific">Halorubrum aquaticum</name>
    <dbReference type="NCBI Taxonomy" id="387340"/>
    <lineage>
        <taxon>Archaea</taxon>
        <taxon>Methanobacteriati</taxon>
        <taxon>Methanobacteriota</taxon>
        <taxon>Stenosarchaea group</taxon>
        <taxon>Halobacteria</taxon>
        <taxon>Halobacteriales</taxon>
        <taxon>Haloferacaceae</taxon>
        <taxon>Halorubrum</taxon>
    </lineage>
</organism>
<sequence>MPRVNDDDLTGELVIRNLTYQFDRTLQLLECLTVDNGETEPFVSVLGSYSQRKVEFAAEQALTGWSLPTDTTCSECGQTLGPYEPVTVVARRPLELLTWFLDSFVCDECDTTLDPKPDSMDVIASAWITKWDDPEYRRPMMLSEITVEEASGTHYRGDVDMEVTE</sequence>
<gene>
    <name evidence="1" type="ORF">SAMN04488066_1035</name>
</gene>
<dbReference type="Proteomes" id="UP000323537">
    <property type="component" value="Unassembled WGS sequence"/>
</dbReference>
<reference evidence="1 2" key="1">
    <citation type="submission" date="2016-10" db="EMBL/GenBank/DDBJ databases">
        <authorList>
            <person name="Varghese N."/>
            <person name="Submissions S."/>
        </authorList>
    </citation>
    <scope>NUCLEOTIDE SEQUENCE [LARGE SCALE GENOMIC DNA]</scope>
    <source>
        <strain evidence="1 2">CGMCC 1.6377</strain>
    </source>
</reference>
<keyword evidence="2" id="KW-1185">Reference proteome</keyword>
<dbReference type="OrthoDB" id="346191at2157"/>
<protein>
    <submittedName>
        <fullName evidence="1">Uncharacterized protein</fullName>
    </submittedName>
</protein>
<accession>A0A1I2ZQU2</accession>
<evidence type="ECO:0000313" key="2">
    <source>
        <dbReference type="Proteomes" id="UP000323537"/>
    </source>
</evidence>
<proteinExistence type="predicted"/>
<dbReference type="AlphaFoldDB" id="A0A1I2ZQU2"/>
<name>A0A1I2ZQU2_9EURY</name>
<evidence type="ECO:0000313" key="1">
    <source>
        <dbReference type="EMBL" id="SFH39995.1"/>
    </source>
</evidence>